<gene>
    <name evidence="2" type="ORF">ACFSJT_17445</name>
</gene>
<dbReference type="SUPFAM" id="SSF53187">
    <property type="entry name" value="Zn-dependent exopeptidases"/>
    <property type="match status" value="1"/>
</dbReference>
<sequence>MTSKYIILKFVLSIQFLFFDIVLYGQSLNNTTSIHTKVQERTDIIFDSLVKIRRDFHINPEVSGSEKRTSTKIADYLLSLGLEVKTNIGGYGVVGILNTGKKGKRIAWRADIDAMPSDNPDVVDFPSINEGVRHVCGHDVNTTIALGIANVLSSQKEELTGTVYFIFQPAEEPYTGAKAMINDGLFEMISPSEIYGSHIIPSQEGLVSTKANWLFADQKVVEVSYKSSNKDEEIIRFTKEIISNLQNIEPDSKFWDMSTLADPEVGLDQPNTIFKDYITIYKNFKVENQNGNISISTYVYPSNEIKAVSIIPSLKKAIALSPYAKELAHVEFSFERAILNNDELLTESAAKSISSIYGKENVVILYGEIPFGRGDDFAYFQEQVSGVYFLLGGSNLEKGIISMPHSPNFQVDENCIRTGVNYFSSLIIERLFN</sequence>
<dbReference type="EMBL" id="JBHUHY010000017">
    <property type="protein sequence ID" value="MFD2188596.1"/>
    <property type="molecule type" value="Genomic_DNA"/>
</dbReference>
<evidence type="ECO:0000256" key="1">
    <source>
        <dbReference type="ARBA" id="ARBA00022801"/>
    </source>
</evidence>
<protein>
    <submittedName>
        <fullName evidence="2">M20 family metallopeptidase</fullName>
    </submittedName>
</protein>
<comment type="caution">
    <text evidence="2">The sequence shown here is derived from an EMBL/GenBank/DDBJ whole genome shotgun (WGS) entry which is preliminary data.</text>
</comment>
<proteinExistence type="predicted"/>
<accession>A0ABW5B0W6</accession>
<keyword evidence="3" id="KW-1185">Reference proteome</keyword>
<dbReference type="PANTHER" id="PTHR11014">
    <property type="entry name" value="PEPTIDASE M20 FAMILY MEMBER"/>
    <property type="match status" value="1"/>
</dbReference>
<reference evidence="3" key="1">
    <citation type="journal article" date="2019" name="Int. J. Syst. Evol. Microbiol.">
        <title>The Global Catalogue of Microorganisms (GCM) 10K type strain sequencing project: providing services to taxonomists for standard genome sequencing and annotation.</title>
        <authorList>
            <consortium name="The Broad Institute Genomics Platform"/>
            <consortium name="The Broad Institute Genome Sequencing Center for Infectious Disease"/>
            <person name="Wu L."/>
            <person name="Ma J."/>
        </authorList>
    </citation>
    <scope>NUCLEOTIDE SEQUENCE [LARGE SCALE GENOMIC DNA]</scope>
    <source>
        <strain evidence="3">DT92</strain>
    </source>
</reference>
<dbReference type="Proteomes" id="UP001597344">
    <property type="component" value="Unassembled WGS sequence"/>
</dbReference>
<keyword evidence="1" id="KW-0378">Hydrolase</keyword>
<name>A0ABW5B0W6_9FLAO</name>
<dbReference type="PANTHER" id="PTHR11014:SF63">
    <property type="entry name" value="METALLOPEPTIDASE, PUTATIVE (AFU_ORTHOLOGUE AFUA_6G09600)-RELATED"/>
    <property type="match status" value="1"/>
</dbReference>
<evidence type="ECO:0000313" key="2">
    <source>
        <dbReference type="EMBL" id="MFD2188596.1"/>
    </source>
</evidence>
<evidence type="ECO:0000313" key="3">
    <source>
        <dbReference type="Proteomes" id="UP001597344"/>
    </source>
</evidence>
<dbReference type="InterPro" id="IPR002933">
    <property type="entry name" value="Peptidase_M20"/>
</dbReference>
<dbReference type="Gene3D" id="3.30.70.360">
    <property type="match status" value="1"/>
</dbReference>
<dbReference type="Pfam" id="PF01546">
    <property type="entry name" value="Peptidase_M20"/>
    <property type="match status" value="1"/>
</dbReference>
<dbReference type="RefSeq" id="WP_378321622.1">
    <property type="nucleotide sequence ID" value="NZ_JBHUHY010000017.1"/>
</dbReference>
<dbReference type="Gene3D" id="3.40.630.10">
    <property type="entry name" value="Zn peptidases"/>
    <property type="match status" value="1"/>
</dbReference>
<dbReference type="PIRSF" id="PIRSF005962">
    <property type="entry name" value="Pept_M20D_amidohydro"/>
    <property type="match status" value="1"/>
</dbReference>
<dbReference type="InterPro" id="IPR017439">
    <property type="entry name" value="Amidohydrolase"/>
</dbReference>
<organism evidence="2 3">
    <name type="scientific">Aquimarina celericrescens</name>
    <dbReference type="NCBI Taxonomy" id="1964542"/>
    <lineage>
        <taxon>Bacteria</taxon>
        <taxon>Pseudomonadati</taxon>
        <taxon>Bacteroidota</taxon>
        <taxon>Flavobacteriia</taxon>
        <taxon>Flavobacteriales</taxon>
        <taxon>Flavobacteriaceae</taxon>
        <taxon>Aquimarina</taxon>
    </lineage>
</organism>